<dbReference type="AlphaFoldDB" id="X0WEL0"/>
<sequence>MAHPEMISDKHEIINKARNRPGTAMLILVVAFDENIPILSLCYVLKGENEKIWCFNFIGAAEITGVKYMFILG</sequence>
<feature type="transmembrane region" description="Helical" evidence="1">
    <location>
        <begin position="52"/>
        <end position="71"/>
    </location>
</feature>
<evidence type="ECO:0000256" key="1">
    <source>
        <dbReference type="SAM" id="Phobius"/>
    </source>
</evidence>
<reference evidence="2" key="1">
    <citation type="journal article" date="2014" name="Front. Microbiol.">
        <title>High frequency of phylogenetically diverse reductive dehalogenase-homologous genes in deep subseafloor sedimentary metagenomes.</title>
        <authorList>
            <person name="Kawai M."/>
            <person name="Futagami T."/>
            <person name="Toyoda A."/>
            <person name="Takaki Y."/>
            <person name="Nishi S."/>
            <person name="Hori S."/>
            <person name="Arai W."/>
            <person name="Tsubouchi T."/>
            <person name="Morono Y."/>
            <person name="Uchiyama I."/>
            <person name="Ito T."/>
            <person name="Fujiyama A."/>
            <person name="Inagaki F."/>
            <person name="Takami H."/>
        </authorList>
    </citation>
    <scope>NUCLEOTIDE SEQUENCE</scope>
    <source>
        <strain evidence="2">Expedition CK06-06</strain>
    </source>
</reference>
<name>X0WEL0_9ZZZZ</name>
<gene>
    <name evidence="2" type="ORF">S01H1_56825</name>
</gene>
<comment type="caution">
    <text evidence="2">The sequence shown here is derived from an EMBL/GenBank/DDBJ whole genome shotgun (WGS) entry which is preliminary data.</text>
</comment>
<keyword evidence="1" id="KW-0812">Transmembrane</keyword>
<accession>X0WEL0</accession>
<dbReference type="EMBL" id="BARS01037026">
    <property type="protein sequence ID" value="GAG21622.1"/>
    <property type="molecule type" value="Genomic_DNA"/>
</dbReference>
<protein>
    <submittedName>
        <fullName evidence="2">Uncharacterized protein</fullName>
    </submittedName>
</protein>
<organism evidence="2">
    <name type="scientific">marine sediment metagenome</name>
    <dbReference type="NCBI Taxonomy" id="412755"/>
    <lineage>
        <taxon>unclassified sequences</taxon>
        <taxon>metagenomes</taxon>
        <taxon>ecological metagenomes</taxon>
    </lineage>
</organism>
<proteinExistence type="predicted"/>
<evidence type="ECO:0000313" key="2">
    <source>
        <dbReference type="EMBL" id="GAG21622.1"/>
    </source>
</evidence>
<keyword evidence="1" id="KW-0472">Membrane</keyword>
<keyword evidence="1" id="KW-1133">Transmembrane helix</keyword>
<feature type="transmembrane region" description="Helical" evidence="1">
    <location>
        <begin position="24"/>
        <end position="45"/>
    </location>
</feature>